<dbReference type="Gene3D" id="3.40.190.10">
    <property type="entry name" value="Periplasmic binding protein-like II"/>
    <property type="match status" value="2"/>
</dbReference>
<dbReference type="AlphaFoldDB" id="A0AAE4Z994"/>
<evidence type="ECO:0000256" key="2">
    <source>
        <dbReference type="ARBA" id="ARBA00022448"/>
    </source>
</evidence>
<dbReference type="SUPFAM" id="SSF53850">
    <property type="entry name" value="Periplasmic binding protein-like II"/>
    <property type="match status" value="1"/>
</dbReference>
<dbReference type="PROSITE" id="PS51257">
    <property type="entry name" value="PROKAR_LIPOPROTEIN"/>
    <property type="match status" value="1"/>
</dbReference>
<dbReference type="InterPro" id="IPR011862">
    <property type="entry name" value="Phos-bd"/>
</dbReference>
<evidence type="ECO:0000256" key="4">
    <source>
        <dbReference type="RuleBase" id="RU367119"/>
    </source>
</evidence>
<dbReference type="CDD" id="cd13654">
    <property type="entry name" value="PBP2_phosphate_like_2"/>
    <property type="match status" value="1"/>
</dbReference>
<evidence type="ECO:0000256" key="3">
    <source>
        <dbReference type="ARBA" id="ARBA00022729"/>
    </source>
</evidence>
<name>A0AAE4Z994_9BACT</name>
<evidence type="ECO:0000313" key="7">
    <source>
        <dbReference type="Proteomes" id="UP000702544"/>
    </source>
</evidence>
<dbReference type="GO" id="GO:0006817">
    <property type="term" value="P:phosphate ion transport"/>
    <property type="evidence" value="ECO:0007669"/>
    <property type="project" value="UniProtKB-UniRule"/>
</dbReference>
<organism evidence="6 7">
    <name type="scientific">Candidatus Kutchimonas denitrificans</name>
    <dbReference type="NCBI Taxonomy" id="3056748"/>
    <lineage>
        <taxon>Bacteria</taxon>
        <taxon>Pseudomonadati</taxon>
        <taxon>Gemmatimonadota</taxon>
        <taxon>Gemmatimonadia</taxon>
        <taxon>Candidatus Palauibacterales</taxon>
        <taxon>Candidatus Palauibacteraceae</taxon>
        <taxon>Candidatus Kutchimonas</taxon>
    </lineage>
</organism>
<keyword evidence="2 4" id="KW-0813">Transport</keyword>
<feature type="domain" description="PBP" evidence="5">
    <location>
        <begin position="24"/>
        <end position="274"/>
    </location>
</feature>
<evidence type="ECO:0000313" key="6">
    <source>
        <dbReference type="EMBL" id="NIR74827.1"/>
    </source>
</evidence>
<accession>A0AAE4Z994</accession>
<dbReference type="Proteomes" id="UP000702544">
    <property type="component" value="Unassembled WGS sequence"/>
</dbReference>
<reference evidence="6 7" key="1">
    <citation type="submission" date="2020-01" db="EMBL/GenBank/DDBJ databases">
        <title>Genomes assembled from Gulf of Kutch pelagic sediment metagenomes.</title>
        <authorList>
            <person name="Chandrashekar M."/>
            <person name="Mahajan M.S."/>
            <person name="Dave K.J."/>
            <person name="Vatsa P."/>
            <person name="Nathani N.M."/>
        </authorList>
    </citation>
    <scope>NUCLEOTIDE SEQUENCE [LARGE SCALE GENOMIC DNA]</scope>
    <source>
        <strain evidence="6">KS3-K002</strain>
    </source>
</reference>
<dbReference type="GO" id="GO:0042301">
    <property type="term" value="F:phosphate ion binding"/>
    <property type="evidence" value="ECO:0007669"/>
    <property type="project" value="UniProtKB-UniRule"/>
</dbReference>
<dbReference type="InterPro" id="IPR050811">
    <property type="entry name" value="Phosphate_ABC_transporter"/>
</dbReference>
<proteinExistence type="inferred from homology"/>
<dbReference type="EMBL" id="JAACAK010000049">
    <property type="protein sequence ID" value="NIR74827.1"/>
    <property type="molecule type" value="Genomic_DNA"/>
</dbReference>
<keyword evidence="3 4" id="KW-0732">Signal</keyword>
<evidence type="ECO:0000259" key="5">
    <source>
        <dbReference type="Pfam" id="PF12849"/>
    </source>
</evidence>
<dbReference type="NCBIfam" id="TIGR02136">
    <property type="entry name" value="ptsS_2"/>
    <property type="match status" value="1"/>
</dbReference>
<comment type="caution">
    <text evidence="6">The sequence shown here is derived from an EMBL/GenBank/DDBJ whole genome shotgun (WGS) entry which is preliminary data.</text>
</comment>
<comment type="function">
    <text evidence="4">Involved in the system for phosphate transport across the cytoplasmic membrane.</text>
</comment>
<dbReference type="InterPro" id="IPR024370">
    <property type="entry name" value="PBP_domain"/>
</dbReference>
<evidence type="ECO:0000256" key="1">
    <source>
        <dbReference type="ARBA" id="ARBA00008725"/>
    </source>
</evidence>
<sequence>MPTKATLLFGAILHALVGCAGGDAGGGVEGSIHIDGSSTVYPVTEAVVEQFQAEHRRIRVAVGVSGTGGGFKKFCAAEAELADASRRIKPAEQARCRTNGVEPLEFPVALDGLSVVVNPANDFVDCLTVEDLKRIWEPGSDIESWSQVRPEWPDLEMSLYGPGIDSGSFDYFTETIVGEEDASRADYAASEDDNVLVFGVTGDPGALGYFGHAYYVESPDLLKLVAVDAGAGCILPNRETVASGSYPLTRPLFLYVDESELIREEVVRFLRYYLAEAGAMAAEVGYVPMPAGDYVRALQDIERVTP</sequence>
<feature type="chain" id="PRO_5041778887" description="Phosphate-binding protein" evidence="4">
    <location>
        <begin position="21"/>
        <end position="306"/>
    </location>
</feature>
<keyword evidence="4" id="KW-0592">Phosphate transport</keyword>
<dbReference type="Pfam" id="PF12849">
    <property type="entry name" value="PBP_like_2"/>
    <property type="match status" value="1"/>
</dbReference>
<feature type="signal peptide" evidence="4">
    <location>
        <begin position="1"/>
        <end position="20"/>
    </location>
</feature>
<comment type="similarity">
    <text evidence="1 4">Belongs to the PstS family.</text>
</comment>
<protein>
    <recommendedName>
        <fullName evidence="4">Phosphate-binding protein</fullName>
    </recommendedName>
</protein>
<dbReference type="PANTHER" id="PTHR30570:SF1">
    <property type="entry name" value="PHOSPHATE-BINDING PROTEIN PSTS"/>
    <property type="match status" value="1"/>
</dbReference>
<gene>
    <name evidence="6" type="ORF">GWO12_06900</name>
</gene>
<dbReference type="PANTHER" id="PTHR30570">
    <property type="entry name" value="PERIPLASMIC PHOSPHATE BINDING COMPONENT OF PHOSPHATE ABC TRANSPORTER"/>
    <property type="match status" value="1"/>
</dbReference>